<comment type="caution">
    <text evidence="2">The sequence shown here is derived from an EMBL/GenBank/DDBJ whole genome shotgun (WGS) entry which is preliminary data.</text>
</comment>
<feature type="transmembrane region" description="Helical" evidence="1">
    <location>
        <begin position="29"/>
        <end position="48"/>
    </location>
</feature>
<dbReference type="EMBL" id="AZLV01000946">
    <property type="protein sequence ID" value="ETJ02740.1"/>
    <property type="molecule type" value="Genomic_DNA"/>
</dbReference>
<name>W1VD42_9ACTO</name>
<protein>
    <submittedName>
        <fullName evidence="2">ABC superfamily ATP binding cassette transporter, ABC protein</fullName>
    </submittedName>
</protein>
<evidence type="ECO:0000256" key="1">
    <source>
        <dbReference type="SAM" id="Phobius"/>
    </source>
</evidence>
<evidence type="ECO:0000313" key="3">
    <source>
        <dbReference type="Proteomes" id="UP000018852"/>
    </source>
</evidence>
<feature type="non-terminal residue" evidence="2">
    <location>
        <position position="59"/>
    </location>
</feature>
<keyword evidence="1" id="KW-0472">Membrane</keyword>
<reference evidence="2 3" key="1">
    <citation type="submission" date="2013-12" db="EMBL/GenBank/DDBJ databases">
        <title>A Varibaculum cambriense genome reconstructed from a premature infant gut community with otherwise low bacterial novelty that shifts toward anaerobic metabolism during the third week of life.</title>
        <authorList>
            <person name="Brown C.T."/>
            <person name="Sharon I."/>
            <person name="Thomas B.C."/>
            <person name="Castelle C.J."/>
            <person name="Morowitz M.J."/>
            <person name="Banfield J.F."/>
        </authorList>
    </citation>
    <scope>NUCLEOTIDE SEQUENCE [LARGE SCALE GENOMIC DNA]</scope>
    <source>
        <strain evidence="3">DORA_12</strain>
    </source>
</reference>
<proteinExistence type="predicted"/>
<sequence>MLHRRTLDKVAQPGLRFQGWRKLPLGSKIAVLVLALVALIAVFAPLVAPYNPGATGLAA</sequence>
<keyword evidence="1" id="KW-1133">Transmembrane helix</keyword>
<dbReference type="AlphaFoldDB" id="W1VD42"/>
<accession>W1VD42</accession>
<dbReference type="Proteomes" id="UP000018852">
    <property type="component" value="Unassembled WGS sequence"/>
</dbReference>
<gene>
    <name evidence="2" type="ORF">Q605_AUC00946G0004</name>
</gene>
<organism evidence="2 3">
    <name type="scientific">Actinomyces urogenitalis DORA_12</name>
    <dbReference type="NCBI Taxonomy" id="1403939"/>
    <lineage>
        <taxon>Bacteria</taxon>
        <taxon>Bacillati</taxon>
        <taxon>Actinomycetota</taxon>
        <taxon>Actinomycetes</taxon>
        <taxon>Actinomycetales</taxon>
        <taxon>Actinomycetaceae</taxon>
        <taxon>Actinomyces</taxon>
    </lineage>
</organism>
<keyword evidence="1" id="KW-0812">Transmembrane</keyword>
<evidence type="ECO:0000313" key="2">
    <source>
        <dbReference type="EMBL" id="ETJ02740.1"/>
    </source>
</evidence>